<dbReference type="InterPro" id="IPR011444">
    <property type="entry name" value="DUF1549"/>
</dbReference>
<evidence type="ECO:0000256" key="1">
    <source>
        <dbReference type="ARBA" id="ARBA00022723"/>
    </source>
</evidence>
<evidence type="ECO:0000259" key="5">
    <source>
        <dbReference type="SMART" id="SM00607"/>
    </source>
</evidence>
<reference evidence="6 7" key="1">
    <citation type="journal article" date="2011" name="J. Bacteriol.">
        <title>Genome sequence of Chthoniobacter flavus Ellin428, an aerobic heterotrophic soil bacterium.</title>
        <authorList>
            <person name="Kant R."/>
            <person name="van Passel M.W."/>
            <person name="Palva A."/>
            <person name="Lucas S."/>
            <person name="Lapidus A."/>
            <person name="Glavina Del Rio T."/>
            <person name="Dalin E."/>
            <person name="Tice H."/>
            <person name="Bruce D."/>
            <person name="Goodwin L."/>
            <person name="Pitluck S."/>
            <person name="Larimer F.W."/>
            <person name="Land M.L."/>
            <person name="Hauser L."/>
            <person name="Sangwan P."/>
            <person name="de Vos W.M."/>
            <person name="Janssen P.H."/>
            <person name="Smidt H."/>
        </authorList>
    </citation>
    <scope>NUCLEOTIDE SEQUENCE [LARGE SCALE GENOMIC DNA]</scope>
    <source>
        <strain evidence="6 7">Ellin428</strain>
    </source>
</reference>
<evidence type="ECO:0000256" key="3">
    <source>
        <dbReference type="ARBA" id="ARBA00023157"/>
    </source>
</evidence>
<sequence>MFALRRSLLALLSILSPWPAGVALAADKVDFNYDIRPLISSKCYHCHGPDEKSRKAKLRLDKREDAVKEHESGVTIVPGDPAKSELMNRILSKDPDDIMPPPKEQHALTAQEVDLFRRWIAEGAEYKPHWSFVKPTRADVPPLPAGARADNAIDHFIAAKLATVGLKQSPEADRYSLIRRVALDLTGLPPTPEETEAFVNDRSQDAYEKVVDRLLASPAYGERWAKLWLDLARYADSSGYGSDFVRLNIWPYRDWMINAFNRNLPYDQFTIEQLAGDLLPNPTTEQLVATAFHRNTMTNFEGGTIDEEFRVAAVKDRIATTGEVWMGLTVGCAQCHSHKFDPISQTDYYSFFGVFNQSEDADRNDEEPKMPLPTAEETAKTTKLKDDIAKIEAELKETTSPELEGEEVAWEKEAAKPIAWQPLQAAEIKAASQTTFDTLPDGSLLARGEMPEKDTYTIKVRTDLPGITAFRLEALPDDSLPAHGPGRADNGNAALTNFHVAMLPADSKLPRGRFVRVSLPGVKKLLALAEVQVFSNGENVALKGTAKQSSTAYGGDSKRAIDGNTEGDFFKAQSVSHTNQEKDPWWEVDLGSSVDIERIAIWNRTDSNLGARLANFHVSVLDEARKPVWEQVVVPAPSPSIALKPADGQTIALRDATADFNQEGWPVSKAIDGDEKSGWAFAPQSGHAHAAVFQTEKPLKAKEAVLQFTLDQNYGQKHTLGHFRLLATTQAQPVRELPGHIKEILAVAAESRSAAQQAEVMNYFRPLSKTYAGLGKQLEAKRAELAAVKPLLLPIMRELPSDKQRETHILNKGNYLVPMDKVEPGLLSQFASFVPKDAKMDRLTAARWLMSPENPLTARVAVNRFWAQLFGLGIVETQEDFGSQGALPTHPALLDWLAVTFMSPKSDDPAHPGLAWDMKGLLKLMVMSATYRQASKVNPDTLEKDPRNRLLSYAPRRRLEAETVRDQALAVSGLLSHKMFGPSVYPPQPDGLWKVAFNGGQNAYPTSKGEDRYRRGLYTFWRRSMPPPDMTTFDAPSRESCTLRRIPTNTPLQAFVTMNDPVFVECAQALGRRMMHEGGNDPEARVRFALRLCLDRPPTDTQVMTLVDLYEKELSIYQTDKDGALKLATEPIGALPENCEASEAAAYTVVANVMLNLDSFLTKN</sequence>
<dbReference type="Proteomes" id="UP000005824">
    <property type="component" value="Unassembled WGS sequence"/>
</dbReference>
<feature type="domain" description="Fucolectin tachylectin-4 pentraxin-1" evidence="5">
    <location>
        <begin position="537"/>
        <end position="668"/>
    </location>
</feature>
<name>B4D768_9BACT</name>
<evidence type="ECO:0000256" key="2">
    <source>
        <dbReference type="ARBA" id="ARBA00022837"/>
    </source>
</evidence>
<dbReference type="Pfam" id="PF07635">
    <property type="entry name" value="PSCyt1"/>
    <property type="match status" value="1"/>
</dbReference>
<keyword evidence="3" id="KW-1015">Disulfide bond</keyword>
<dbReference type="RefSeq" id="WP_006982079.1">
    <property type="nucleotide sequence ID" value="NZ_ABVL01000017.1"/>
</dbReference>
<dbReference type="EMBL" id="ABVL01000017">
    <property type="protein sequence ID" value="EDY17719.1"/>
    <property type="molecule type" value="Genomic_DNA"/>
</dbReference>
<keyword evidence="1" id="KW-0479">Metal-binding</keyword>
<keyword evidence="2" id="KW-0106">Calcium</keyword>
<feature type="signal peptide" evidence="4">
    <location>
        <begin position="1"/>
        <end position="25"/>
    </location>
</feature>
<dbReference type="InterPro" id="IPR006585">
    <property type="entry name" value="FTP1"/>
</dbReference>
<dbReference type="PANTHER" id="PTHR35889">
    <property type="entry name" value="CYCLOINULO-OLIGOSACCHARIDE FRUCTANOTRANSFERASE-RELATED"/>
    <property type="match status" value="1"/>
</dbReference>
<dbReference type="Pfam" id="PF22633">
    <property type="entry name" value="F5_F8_type_C_2"/>
    <property type="match status" value="1"/>
</dbReference>
<evidence type="ECO:0000313" key="6">
    <source>
        <dbReference type="EMBL" id="EDY17719.1"/>
    </source>
</evidence>
<dbReference type="GO" id="GO:0046872">
    <property type="term" value="F:metal ion binding"/>
    <property type="evidence" value="ECO:0007669"/>
    <property type="project" value="UniProtKB-KW"/>
</dbReference>
<dbReference type="eggNOG" id="COG4654">
    <property type="taxonomic scope" value="Bacteria"/>
</dbReference>
<accession>B4D768</accession>
<dbReference type="InterPro" id="IPR011429">
    <property type="entry name" value="Cyt_c_Planctomycete-type"/>
</dbReference>
<dbReference type="InParanoid" id="B4D768"/>
<dbReference type="AlphaFoldDB" id="B4D768"/>
<dbReference type="Gene3D" id="2.60.120.260">
    <property type="entry name" value="Galactose-binding domain-like"/>
    <property type="match status" value="1"/>
</dbReference>
<keyword evidence="4" id="KW-0732">Signal</keyword>
<dbReference type="InterPro" id="IPR008979">
    <property type="entry name" value="Galactose-bd-like_sf"/>
</dbReference>
<dbReference type="Pfam" id="PF07587">
    <property type="entry name" value="PSD1"/>
    <property type="match status" value="1"/>
</dbReference>
<protein>
    <recommendedName>
        <fullName evidence="5">Fucolectin tachylectin-4 pentraxin-1 domain-containing protein</fullName>
    </recommendedName>
</protein>
<feature type="chain" id="PRO_5002803242" description="Fucolectin tachylectin-4 pentraxin-1 domain-containing protein" evidence="4">
    <location>
        <begin position="26"/>
        <end position="1164"/>
    </location>
</feature>
<keyword evidence="7" id="KW-1185">Reference proteome</keyword>
<dbReference type="SUPFAM" id="SSF49785">
    <property type="entry name" value="Galactose-binding domain-like"/>
    <property type="match status" value="1"/>
</dbReference>
<dbReference type="InterPro" id="IPR022655">
    <property type="entry name" value="DUF1553"/>
</dbReference>
<gene>
    <name evidence="6" type="ORF">CfE428DRAFT_4758</name>
</gene>
<evidence type="ECO:0000313" key="7">
    <source>
        <dbReference type="Proteomes" id="UP000005824"/>
    </source>
</evidence>
<evidence type="ECO:0000256" key="4">
    <source>
        <dbReference type="SAM" id="SignalP"/>
    </source>
</evidence>
<comment type="caution">
    <text evidence="6">The sequence shown here is derived from an EMBL/GenBank/DDBJ whole genome shotgun (WGS) entry which is preliminary data.</text>
</comment>
<dbReference type="PANTHER" id="PTHR35889:SF3">
    <property type="entry name" value="F-BOX DOMAIN-CONTAINING PROTEIN"/>
    <property type="match status" value="1"/>
</dbReference>
<organism evidence="6 7">
    <name type="scientific">Chthoniobacter flavus Ellin428</name>
    <dbReference type="NCBI Taxonomy" id="497964"/>
    <lineage>
        <taxon>Bacteria</taxon>
        <taxon>Pseudomonadati</taxon>
        <taxon>Verrucomicrobiota</taxon>
        <taxon>Spartobacteria</taxon>
        <taxon>Chthoniobacterales</taxon>
        <taxon>Chthoniobacteraceae</taxon>
        <taxon>Chthoniobacter</taxon>
    </lineage>
</organism>
<proteinExistence type="predicted"/>
<dbReference type="SMART" id="SM00607">
    <property type="entry name" value="FTP"/>
    <property type="match status" value="1"/>
</dbReference>
<dbReference type="STRING" id="497964.CfE428DRAFT_4758"/>
<dbReference type="Pfam" id="PF07583">
    <property type="entry name" value="PSCyt2"/>
    <property type="match status" value="1"/>
</dbReference>